<gene>
    <name evidence="11" type="primary">queD</name>
    <name evidence="11" type="ORF">NU887_02450</name>
</gene>
<organism evidence="11 12">
    <name type="scientific">Aquiflexum gelatinilyticum</name>
    <dbReference type="NCBI Taxonomy" id="2961943"/>
    <lineage>
        <taxon>Bacteria</taxon>
        <taxon>Pseudomonadati</taxon>
        <taxon>Bacteroidota</taxon>
        <taxon>Cytophagia</taxon>
        <taxon>Cytophagales</taxon>
        <taxon>Cyclobacteriaceae</taxon>
        <taxon>Aquiflexum</taxon>
    </lineage>
</organism>
<keyword evidence="6 8" id="KW-0456">Lyase</keyword>
<keyword evidence="5 8" id="KW-0862">Zinc</keyword>
<dbReference type="EMBL" id="JANSUY010000001">
    <property type="protein sequence ID" value="MCR9013876.1"/>
    <property type="molecule type" value="Genomic_DNA"/>
</dbReference>
<evidence type="ECO:0000256" key="1">
    <source>
        <dbReference type="ARBA" id="ARBA00005061"/>
    </source>
</evidence>
<dbReference type="PIRSF" id="PIRSF006113">
    <property type="entry name" value="PTP_synth"/>
    <property type="match status" value="1"/>
</dbReference>
<evidence type="ECO:0000256" key="5">
    <source>
        <dbReference type="ARBA" id="ARBA00022833"/>
    </source>
</evidence>
<keyword evidence="8" id="KW-0671">Queuosine biosynthesis</keyword>
<dbReference type="GO" id="GO:0008616">
    <property type="term" value="P:tRNA queuosine(34) biosynthetic process"/>
    <property type="evidence" value="ECO:0007669"/>
    <property type="project" value="UniProtKB-KW"/>
</dbReference>
<dbReference type="Proteomes" id="UP001142175">
    <property type="component" value="Unassembled WGS sequence"/>
</dbReference>
<keyword evidence="4 8" id="KW-0479">Metal-binding</keyword>
<dbReference type="InterPro" id="IPR038418">
    <property type="entry name" value="6-PTP_synth/QueD_sf"/>
</dbReference>
<dbReference type="PANTHER" id="PTHR12589:SF7">
    <property type="entry name" value="6-PYRUVOYL TETRAHYDROBIOPTERIN SYNTHASE"/>
    <property type="match status" value="1"/>
</dbReference>
<protein>
    <recommendedName>
        <fullName evidence="3 8">6-carboxy-5,6,7,8-tetrahydropterin synthase</fullName>
        <ecNumber evidence="8">4.-.-.-</ecNumber>
    </recommendedName>
</protein>
<feature type="active site" description="Charge relay system" evidence="9">
    <location>
        <position position="68"/>
    </location>
</feature>
<reference evidence="11" key="1">
    <citation type="submission" date="2022-08" db="EMBL/GenBank/DDBJ databases">
        <authorList>
            <person name="Zhang D."/>
        </authorList>
    </citation>
    <scope>NUCLEOTIDE SEQUENCE</scope>
    <source>
        <strain evidence="11">XJ19-11</strain>
    </source>
</reference>
<dbReference type="EC" id="4.-.-.-" evidence="8"/>
<feature type="binding site" evidence="10">
    <location>
        <position position="29"/>
    </location>
    <ligand>
        <name>Zn(2+)</name>
        <dbReference type="ChEBI" id="CHEBI:29105"/>
    </ligand>
</feature>
<comment type="catalytic activity">
    <reaction evidence="7 8">
        <text>7,8-dihydroneopterin 3'-triphosphate + H2O = 6-carboxy-5,6,7,8-tetrahydropterin + triphosphate + acetaldehyde + 2 H(+)</text>
        <dbReference type="Rhea" id="RHEA:27966"/>
        <dbReference type="ChEBI" id="CHEBI:15343"/>
        <dbReference type="ChEBI" id="CHEBI:15377"/>
        <dbReference type="ChEBI" id="CHEBI:15378"/>
        <dbReference type="ChEBI" id="CHEBI:18036"/>
        <dbReference type="ChEBI" id="CHEBI:58462"/>
        <dbReference type="ChEBI" id="CHEBI:61032"/>
        <dbReference type="EC" id="4.1.2.50"/>
    </reaction>
</comment>
<feature type="binding site" evidence="10">
    <location>
        <position position="27"/>
    </location>
    <ligand>
        <name>Zn(2+)</name>
        <dbReference type="ChEBI" id="CHEBI:29105"/>
    </ligand>
</feature>
<evidence type="ECO:0000256" key="7">
    <source>
        <dbReference type="ARBA" id="ARBA00048807"/>
    </source>
</evidence>
<dbReference type="AlphaFoldDB" id="A0A9X2P3E3"/>
<evidence type="ECO:0000256" key="2">
    <source>
        <dbReference type="ARBA" id="ARBA00008900"/>
    </source>
</evidence>
<comment type="pathway">
    <text evidence="1 8">Purine metabolism; 7-cyano-7-deazaguanine biosynthesis.</text>
</comment>
<evidence type="ECO:0000256" key="6">
    <source>
        <dbReference type="ARBA" id="ARBA00023239"/>
    </source>
</evidence>
<sequence>MLSITKIFSFEAAHRISNYQGSCSRVHGHSYKIQITVTGKEIGEDDMLIDFKVLKDLVNESVIRQFDHSFILQRNAKNINDFSLLEQRVFWMDYEPTAERMVLWMVTELEKALPVSIYLRKIVLFETETSFVTWESVPHLK</sequence>
<evidence type="ECO:0000256" key="10">
    <source>
        <dbReference type="PIRSR" id="PIRSR006113-2"/>
    </source>
</evidence>
<dbReference type="GO" id="GO:0070497">
    <property type="term" value="F:6-carboxytetrahydropterin synthase activity"/>
    <property type="evidence" value="ECO:0007669"/>
    <property type="project" value="UniProtKB-EC"/>
</dbReference>
<dbReference type="NCBIfam" id="TIGR03367">
    <property type="entry name" value="queuosine_QueD"/>
    <property type="match status" value="1"/>
</dbReference>
<evidence type="ECO:0000256" key="3">
    <source>
        <dbReference type="ARBA" id="ARBA00018141"/>
    </source>
</evidence>
<feature type="binding site" evidence="10">
    <location>
        <position position="14"/>
    </location>
    <ligand>
        <name>Zn(2+)</name>
        <dbReference type="ChEBI" id="CHEBI:29105"/>
    </ligand>
</feature>
<comment type="similarity">
    <text evidence="2 8">Belongs to the PTPS family. QueD subfamily.</text>
</comment>
<dbReference type="Pfam" id="PF01242">
    <property type="entry name" value="PTPS"/>
    <property type="match status" value="1"/>
</dbReference>
<evidence type="ECO:0000313" key="11">
    <source>
        <dbReference type="EMBL" id="MCR9013876.1"/>
    </source>
</evidence>
<dbReference type="InterPro" id="IPR007115">
    <property type="entry name" value="6-PTP_synth/QueD"/>
</dbReference>
<dbReference type="GO" id="GO:0046872">
    <property type="term" value="F:metal ion binding"/>
    <property type="evidence" value="ECO:0007669"/>
    <property type="project" value="UniProtKB-KW"/>
</dbReference>
<accession>A0A9X2P3E3</accession>
<evidence type="ECO:0000313" key="12">
    <source>
        <dbReference type="Proteomes" id="UP001142175"/>
    </source>
</evidence>
<dbReference type="PANTHER" id="PTHR12589">
    <property type="entry name" value="PYRUVOYL TETRAHYDROBIOPTERIN SYNTHASE"/>
    <property type="match status" value="1"/>
</dbReference>
<comment type="cofactor">
    <cofactor evidence="8 10">
        <name>Zn(2+)</name>
        <dbReference type="ChEBI" id="CHEBI:29105"/>
    </cofactor>
    <text evidence="8 10">Binds 1 zinc ion per subunit.</text>
</comment>
<evidence type="ECO:0000256" key="9">
    <source>
        <dbReference type="PIRSR" id="PIRSR006113-1"/>
    </source>
</evidence>
<feature type="active site" description="Charge relay system" evidence="9">
    <location>
        <position position="126"/>
    </location>
</feature>
<evidence type="ECO:0000256" key="4">
    <source>
        <dbReference type="ARBA" id="ARBA00022723"/>
    </source>
</evidence>
<keyword evidence="12" id="KW-1185">Reference proteome</keyword>
<name>A0A9X2P3E3_9BACT</name>
<dbReference type="RefSeq" id="WP_258421768.1">
    <property type="nucleotide sequence ID" value="NZ_JANSUY010000001.1"/>
</dbReference>
<dbReference type="Gene3D" id="3.30.479.10">
    <property type="entry name" value="6-pyruvoyl tetrahydropterin synthase/QueD"/>
    <property type="match status" value="1"/>
</dbReference>
<feature type="active site" description="Proton acceptor" evidence="9">
    <location>
        <position position="23"/>
    </location>
</feature>
<evidence type="ECO:0000256" key="8">
    <source>
        <dbReference type="PIRNR" id="PIRNR006113"/>
    </source>
</evidence>
<dbReference type="SUPFAM" id="SSF55620">
    <property type="entry name" value="Tetrahydrobiopterin biosynthesis enzymes-like"/>
    <property type="match status" value="1"/>
</dbReference>
<proteinExistence type="inferred from homology"/>
<comment type="caution">
    <text evidence="11">The sequence shown here is derived from an EMBL/GenBank/DDBJ whole genome shotgun (WGS) entry which is preliminary data.</text>
</comment>